<dbReference type="NCBIfam" id="TIGR00091">
    <property type="entry name" value="tRNA (guanosine(46)-N7)-methyltransferase TrmB"/>
    <property type="match status" value="1"/>
</dbReference>
<keyword evidence="9" id="KW-1185">Reference proteome</keyword>
<dbReference type="InterPro" id="IPR029063">
    <property type="entry name" value="SAM-dependent_MTases_sf"/>
</dbReference>
<evidence type="ECO:0000256" key="2">
    <source>
        <dbReference type="ARBA" id="ARBA00003015"/>
    </source>
</evidence>
<dbReference type="Proteomes" id="UP001500631">
    <property type="component" value="Unassembled WGS sequence"/>
</dbReference>
<dbReference type="PANTHER" id="PTHR23417:SF14">
    <property type="entry name" value="PENTACOTRIPEPTIDE-REPEAT REGION OF PRORP DOMAIN-CONTAINING PROTEIN"/>
    <property type="match status" value="1"/>
</dbReference>
<gene>
    <name evidence="7 8" type="primary">trmB</name>
    <name evidence="8" type="ORF">GCM10023338_04510</name>
</gene>
<feature type="binding site" evidence="7">
    <location>
        <position position="150"/>
    </location>
    <ligand>
        <name>substrate</name>
    </ligand>
</feature>
<feature type="binding site" evidence="7">
    <location>
        <begin position="217"/>
        <end position="220"/>
    </location>
    <ligand>
        <name>substrate</name>
    </ligand>
</feature>
<feature type="binding site" evidence="7">
    <location>
        <position position="123"/>
    </location>
    <ligand>
        <name>S-adenosyl-L-methionine</name>
        <dbReference type="ChEBI" id="CHEBI:59789"/>
    </ligand>
</feature>
<reference evidence="9" key="1">
    <citation type="journal article" date="2019" name="Int. J. Syst. Evol. Microbiol.">
        <title>The Global Catalogue of Microorganisms (GCM) 10K type strain sequencing project: providing services to taxonomists for standard genome sequencing and annotation.</title>
        <authorList>
            <consortium name="The Broad Institute Genomics Platform"/>
            <consortium name="The Broad Institute Genome Sequencing Center for Infectious Disease"/>
            <person name="Wu L."/>
            <person name="Ma J."/>
        </authorList>
    </citation>
    <scope>NUCLEOTIDE SEQUENCE [LARGE SCALE GENOMIC DNA]</scope>
    <source>
        <strain evidence="9">JCM 18424</strain>
    </source>
</reference>
<feature type="binding site" evidence="7">
    <location>
        <position position="71"/>
    </location>
    <ligand>
        <name>S-adenosyl-L-methionine</name>
        <dbReference type="ChEBI" id="CHEBI:59789"/>
    </ligand>
</feature>
<feature type="binding site" evidence="7">
    <location>
        <position position="182"/>
    </location>
    <ligand>
        <name>substrate</name>
    </ligand>
</feature>
<keyword evidence="6 7" id="KW-0819">tRNA processing</keyword>
<protein>
    <recommendedName>
        <fullName evidence="7">tRNA (guanine-N(7)-)-methyltransferase</fullName>
        <ecNumber evidence="7">2.1.1.33</ecNumber>
    </recommendedName>
    <alternativeName>
        <fullName evidence="7">tRNA (guanine(46)-N(7))-methyltransferase</fullName>
    </alternativeName>
    <alternativeName>
        <fullName evidence="7">tRNA(m7G46)-methyltransferase</fullName>
    </alternativeName>
</protein>
<accession>A0ABP9MHS5</accession>
<dbReference type="Pfam" id="PF02390">
    <property type="entry name" value="Methyltransf_4"/>
    <property type="match status" value="1"/>
</dbReference>
<dbReference type="EC" id="2.1.1.33" evidence="7"/>
<evidence type="ECO:0000256" key="4">
    <source>
        <dbReference type="ARBA" id="ARBA00022679"/>
    </source>
</evidence>
<dbReference type="PANTHER" id="PTHR23417">
    <property type="entry name" value="3-DEOXY-D-MANNO-OCTULOSONIC-ACID TRANSFERASE/TRNA GUANINE-N 7 - -METHYLTRANSFERASE"/>
    <property type="match status" value="1"/>
</dbReference>
<evidence type="ECO:0000256" key="5">
    <source>
        <dbReference type="ARBA" id="ARBA00022691"/>
    </source>
</evidence>
<comment type="similarity">
    <text evidence="7">Belongs to the class I-like SAM-binding methyltransferase superfamily. TrmB family.</text>
</comment>
<dbReference type="HAMAP" id="MF_01057">
    <property type="entry name" value="tRNA_methyltr_TrmB"/>
    <property type="match status" value="1"/>
</dbReference>
<dbReference type="CDD" id="cd02440">
    <property type="entry name" value="AdoMet_MTases"/>
    <property type="match status" value="1"/>
</dbReference>
<evidence type="ECO:0000256" key="1">
    <source>
        <dbReference type="ARBA" id="ARBA00000142"/>
    </source>
</evidence>
<sequence>MSKELMDNKEENQKTVYMREIRSFVKREGRLTPGQDRILAESPYLIRPEMLENSLDLDQLFGRENDQRTLEIGFGNGESLATMAEAALDRDFLGVEVHRPGVGHLLLEVEKRGLTNLFAANEDAVELLKHKIKDESFDRVQIFFADPWHKKKHHKRRLVQNEFVTMLATKMIKGGILHLATDWQHYAEQMMEVLGQHPDFENCYEEYAPRPDFRPKTKFEARGERLGHGVWDIMFKRR</sequence>
<proteinExistence type="inferred from homology"/>
<organism evidence="8 9">
    <name type="scientific">Wohlfahrtiimonas larvae</name>
    <dbReference type="NCBI Taxonomy" id="1157986"/>
    <lineage>
        <taxon>Bacteria</taxon>
        <taxon>Pseudomonadati</taxon>
        <taxon>Pseudomonadota</taxon>
        <taxon>Gammaproteobacteria</taxon>
        <taxon>Cardiobacteriales</taxon>
        <taxon>Ignatzschineriaceae</taxon>
        <taxon>Wohlfahrtiimonas</taxon>
    </lineage>
</organism>
<dbReference type="PROSITE" id="PS51625">
    <property type="entry name" value="SAM_MT_TRMB"/>
    <property type="match status" value="1"/>
</dbReference>
<keyword evidence="3 7" id="KW-0489">Methyltransferase</keyword>
<keyword evidence="5 7" id="KW-0949">S-adenosyl-L-methionine</keyword>
<dbReference type="RefSeq" id="WP_345666993.1">
    <property type="nucleotide sequence ID" value="NZ_BAABKE010000001.1"/>
</dbReference>
<dbReference type="InterPro" id="IPR003358">
    <property type="entry name" value="tRNA_(Gua-N-7)_MeTrfase_Trmb"/>
</dbReference>
<dbReference type="SUPFAM" id="SSF53335">
    <property type="entry name" value="S-adenosyl-L-methionine-dependent methyltransferases"/>
    <property type="match status" value="1"/>
</dbReference>
<dbReference type="EMBL" id="BAABKE010000001">
    <property type="protein sequence ID" value="GAA5095264.1"/>
    <property type="molecule type" value="Genomic_DNA"/>
</dbReference>
<evidence type="ECO:0000256" key="3">
    <source>
        <dbReference type="ARBA" id="ARBA00022603"/>
    </source>
</evidence>
<comment type="pathway">
    <text evidence="7">tRNA modification; N(7)-methylguanine-tRNA biosynthesis.</text>
</comment>
<dbReference type="Gene3D" id="3.40.50.150">
    <property type="entry name" value="Vaccinia Virus protein VP39"/>
    <property type="match status" value="1"/>
</dbReference>
<evidence type="ECO:0000313" key="9">
    <source>
        <dbReference type="Proteomes" id="UP001500631"/>
    </source>
</evidence>
<name>A0ABP9MHS5_9GAMM</name>
<comment type="caution">
    <text evidence="7">Lacks conserved residue(s) required for the propagation of feature annotation.</text>
</comment>
<feature type="binding site" evidence="7">
    <location>
        <position position="96"/>
    </location>
    <ligand>
        <name>S-adenosyl-L-methionine</name>
        <dbReference type="ChEBI" id="CHEBI:59789"/>
    </ligand>
</feature>
<feature type="binding site" evidence="7">
    <location>
        <position position="146"/>
    </location>
    <ligand>
        <name>S-adenosyl-L-methionine</name>
        <dbReference type="ChEBI" id="CHEBI:59789"/>
    </ligand>
</feature>
<evidence type="ECO:0000256" key="6">
    <source>
        <dbReference type="ARBA" id="ARBA00022694"/>
    </source>
</evidence>
<comment type="catalytic activity">
    <reaction evidence="1 7">
        <text>guanosine(46) in tRNA + S-adenosyl-L-methionine = N(7)-methylguanosine(46) in tRNA + S-adenosyl-L-homocysteine</text>
        <dbReference type="Rhea" id="RHEA:42708"/>
        <dbReference type="Rhea" id="RHEA-COMP:10188"/>
        <dbReference type="Rhea" id="RHEA-COMP:10189"/>
        <dbReference type="ChEBI" id="CHEBI:57856"/>
        <dbReference type="ChEBI" id="CHEBI:59789"/>
        <dbReference type="ChEBI" id="CHEBI:74269"/>
        <dbReference type="ChEBI" id="CHEBI:74480"/>
        <dbReference type="EC" id="2.1.1.33"/>
    </reaction>
</comment>
<dbReference type="InterPro" id="IPR055361">
    <property type="entry name" value="tRNA_methyltr_TrmB_bact"/>
</dbReference>
<keyword evidence="4 7" id="KW-0808">Transferase</keyword>
<comment type="function">
    <text evidence="2 7">Catalyzes the formation of N(7)-methylguanine at position 46 (m7G46) in tRNA.</text>
</comment>
<evidence type="ECO:0000256" key="7">
    <source>
        <dbReference type="HAMAP-Rule" id="MF_01057"/>
    </source>
</evidence>
<comment type="caution">
    <text evidence="8">The sequence shown here is derived from an EMBL/GenBank/DDBJ whole genome shotgun (WGS) entry which is preliminary data.</text>
</comment>
<evidence type="ECO:0000313" key="8">
    <source>
        <dbReference type="EMBL" id="GAA5095264.1"/>
    </source>
</evidence>